<evidence type="ECO:0000313" key="4">
    <source>
        <dbReference type="Proteomes" id="UP001460270"/>
    </source>
</evidence>
<keyword evidence="2" id="KW-0732">Signal</keyword>
<gene>
    <name evidence="3" type="ORF">WMY93_003794</name>
</gene>
<reference evidence="4" key="1">
    <citation type="submission" date="2024-04" db="EMBL/GenBank/DDBJ databases">
        <title>Salinicola lusitanus LLJ914,a marine bacterium isolated from the Okinawa Trough.</title>
        <authorList>
            <person name="Li J."/>
        </authorList>
    </citation>
    <scope>NUCLEOTIDE SEQUENCE [LARGE SCALE GENOMIC DNA]</scope>
</reference>
<dbReference type="AlphaFoldDB" id="A0AAW0PZA8"/>
<dbReference type="PANTHER" id="PTHR11220">
    <property type="entry name" value="HEME-BINDING PROTEIN-RELATED"/>
    <property type="match status" value="1"/>
</dbReference>
<proteinExistence type="inferred from homology"/>
<dbReference type="Gene3D" id="3.20.80.10">
    <property type="entry name" value="Regulatory factor, effector binding domain"/>
    <property type="match status" value="2"/>
</dbReference>
<dbReference type="GO" id="GO:0020037">
    <property type="term" value="F:heme binding"/>
    <property type="evidence" value="ECO:0007669"/>
    <property type="project" value="TreeGrafter"/>
</dbReference>
<sequence>MKMYLTGLVGFLLVLTAEAGLGESEENSLCNESPQCLQFETVCKDKNFEIRRYGPVKWVCTSFSAPAWMLGAAPAFWRLKNYLDDNEIPMITAPGILEMPADDPPPKPQNNQPSWISKLKALSAKLIPKMHDYTLCFLPPMELQSNPPQPTNPKVKIVETAERYVYVRGYKDWVKSDAKEAKILLENINMTSYETSHFAVGYNRSSNESSLCTETKECLLFERVCENDTKDYEIRHYDPVKWASVSFKWSSAFWFLGAMCAFRDLKHYLDGKKANQCYRLKNNIPMETAPITMLFPEDLSQHDAFASFFTKKLTYSINFLLPSELQSNPPQPKNDRVKIVETGDMYVYVRSYKESVFKDRTEAEQLFKSLNMVNNEKPHYAVGYNCLINPEQHSEVWIVAEESHNVKTNTGQEAIPLEDIGVPVRRGL</sequence>
<organism evidence="3 4">
    <name type="scientific">Mugilogobius chulae</name>
    <name type="common">yellowstripe goby</name>
    <dbReference type="NCBI Taxonomy" id="88201"/>
    <lineage>
        <taxon>Eukaryota</taxon>
        <taxon>Metazoa</taxon>
        <taxon>Chordata</taxon>
        <taxon>Craniata</taxon>
        <taxon>Vertebrata</taxon>
        <taxon>Euteleostomi</taxon>
        <taxon>Actinopterygii</taxon>
        <taxon>Neopterygii</taxon>
        <taxon>Teleostei</taxon>
        <taxon>Neoteleostei</taxon>
        <taxon>Acanthomorphata</taxon>
        <taxon>Gobiaria</taxon>
        <taxon>Gobiiformes</taxon>
        <taxon>Gobioidei</taxon>
        <taxon>Gobiidae</taxon>
        <taxon>Gobionellinae</taxon>
        <taxon>Mugilogobius</taxon>
    </lineage>
</organism>
<accession>A0AAW0PZA8</accession>
<dbReference type="InterPro" id="IPR011256">
    <property type="entry name" value="Reg_factor_effector_dom_sf"/>
</dbReference>
<dbReference type="PANTHER" id="PTHR11220:SF1">
    <property type="entry name" value="HEME-BINDING PROTEIN 2"/>
    <property type="match status" value="1"/>
</dbReference>
<evidence type="ECO:0008006" key="5">
    <source>
        <dbReference type="Google" id="ProtNLM"/>
    </source>
</evidence>
<feature type="chain" id="PRO_5043721222" description="Heme-binding protein 2" evidence="2">
    <location>
        <begin position="20"/>
        <end position="428"/>
    </location>
</feature>
<protein>
    <recommendedName>
        <fullName evidence="5">Heme-binding protein 2</fullName>
    </recommendedName>
</protein>
<keyword evidence="4" id="KW-1185">Reference proteome</keyword>
<dbReference type="InterPro" id="IPR006917">
    <property type="entry name" value="SOUL_heme-bd"/>
</dbReference>
<dbReference type="SUPFAM" id="SSF55136">
    <property type="entry name" value="Probable bacterial effector-binding domain"/>
    <property type="match status" value="2"/>
</dbReference>
<feature type="signal peptide" evidence="2">
    <location>
        <begin position="1"/>
        <end position="19"/>
    </location>
</feature>
<evidence type="ECO:0000313" key="3">
    <source>
        <dbReference type="EMBL" id="KAK7940468.1"/>
    </source>
</evidence>
<evidence type="ECO:0000256" key="2">
    <source>
        <dbReference type="SAM" id="SignalP"/>
    </source>
</evidence>
<comment type="similarity">
    <text evidence="1">Belongs to the HEBP family.</text>
</comment>
<evidence type="ECO:0000256" key="1">
    <source>
        <dbReference type="ARBA" id="ARBA00009817"/>
    </source>
</evidence>
<name>A0AAW0PZA8_9GOBI</name>
<comment type="caution">
    <text evidence="3">The sequence shown here is derived from an EMBL/GenBank/DDBJ whole genome shotgun (WGS) entry which is preliminary data.</text>
</comment>
<dbReference type="Proteomes" id="UP001460270">
    <property type="component" value="Unassembled WGS sequence"/>
</dbReference>
<dbReference type="EMBL" id="JBBPFD010000002">
    <property type="protein sequence ID" value="KAK7940468.1"/>
    <property type="molecule type" value="Genomic_DNA"/>
</dbReference>
<dbReference type="Pfam" id="PF04832">
    <property type="entry name" value="SOUL"/>
    <property type="match status" value="2"/>
</dbReference>